<comment type="caution">
    <text evidence="4">The sequence shown here is derived from an EMBL/GenBank/DDBJ whole genome shotgun (WGS) entry which is preliminary data.</text>
</comment>
<dbReference type="GO" id="GO:0005840">
    <property type="term" value="C:ribosome"/>
    <property type="evidence" value="ECO:0007669"/>
    <property type="project" value="UniProtKB-KW"/>
</dbReference>
<proteinExistence type="inferred from homology"/>
<keyword evidence="3" id="KW-0687">Ribonucleoprotein</keyword>
<evidence type="ECO:0000313" key="5">
    <source>
        <dbReference type="Proteomes" id="UP000785679"/>
    </source>
</evidence>
<dbReference type="InterPro" id="IPR000266">
    <property type="entry name" value="Ribosomal_uS17"/>
</dbReference>
<name>A0A8J8NI71_HALGN</name>
<dbReference type="SUPFAM" id="SSF50249">
    <property type="entry name" value="Nucleic acid-binding proteins"/>
    <property type="match status" value="1"/>
</dbReference>
<reference evidence="4" key="1">
    <citation type="submission" date="2019-06" db="EMBL/GenBank/DDBJ databases">
        <authorList>
            <person name="Zheng W."/>
        </authorList>
    </citation>
    <scope>NUCLEOTIDE SEQUENCE</scope>
    <source>
        <strain evidence="4">QDHG01</strain>
    </source>
</reference>
<evidence type="ECO:0000256" key="1">
    <source>
        <dbReference type="ARBA" id="ARBA00010254"/>
    </source>
</evidence>
<dbReference type="Proteomes" id="UP000785679">
    <property type="component" value="Unassembled WGS sequence"/>
</dbReference>
<sequence length="136" mass="16311">MSSSIWNLQHPLRTGHIPLKKGGGELFGTVIRHGRMAKTVTVQVSNYRFNTKFGFWLMRNHKFHVHDEDEYCRTGDKVVIRYAGKKISPIKYYYVRNVVLPIGRHHTYDQKDISQYEREQIEYNENLREKFNKIYF</sequence>
<organism evidence="4 5">
    <name type="scientific">Halteria grandinella</name>
    <dbReference type="NCBI Taxonomy" id="5974"/>
    <lineage>
        <taxon>Eukaryota</taxon>
        <taxon>Sar</taxon>
        <taxon>Alveolata</taxon>
        <taxon>Ciliophora</taxon>
        <taxon>Intramacronucleata</taxon>
        <taxon>Spirotrichea</taxon>
        <taxon>Stichotrichia</taxon>
        <taxon>Sporadotrichida</taxon>
        <taxon>Halteriidae</taxon>
        <taxon>Halteria</taxon>
    </lineage>
</organism>
<dbReference type="InterPro" id="IPR012340">
    <property type="entry name" value="NA-bd_OB-fold"/>
</dbReference>
<dbReference type="OrthoDB" id="274752at2759"/>
<evidence type="ECO:0000256" key="3">
    <source>
        <dbReference type="ARBA" id="ARBA00023274"/>
    </source>
</evidence>
<dbReference type="AlphaFoldDB" id="A0A8J8NI71"/>
<dbReference type="Gene3D" id="2.40.50.140">
    <property type="entry name" value="Nucleic acid-binding proteins"/>
    <property type="match status" value="1"/>
</dbReference>
<comment type="similarity">
    <text evidence="1">Belongs to the universal ribosomal protein uS17 family.</text>
</comment>
<evidence type="ECO:0000313" key="4">
    <source>
        <dbReference type="EMBL" id="TNV75208.1"/>
    </source>
</evidence>
<gene>
    <name evidence="4" type="ORF">FGO68_gene5322</name>
</gene>
<evidence type="ECO:0008006" key="6">
    <source>
        <dbReference type="Google" id="ProtNLM"/>
    </source>
</evidence>
<dbReference type="GO" id="GO:0006412">
    <property type="term" value="P:translation"/>
    <property type="evidence" value="ECO:0007669"/>
    <property type="project" value="InterPro"/>
</dbReference>
<dbReference type="Pfam" id="PF00366">
    <property type="entry name" value="Ribosomal_S17"/>
    <property type="match status" value="1"/>
</dbReference>
<evidence type="ECO:0000256" key="2">
    <source>
        <dbReference type="ARBA" id="ARBA00022980"/>
    </source>
</evidence>
<keyword evidence="2" id="KW-0689">Ribosomal protein</keyword>
<dbReference type="GO" id="GO:1990904">
    <property type="term" value="C:ribonucleoprotein complex"/>
    <property type="evidence" value="ECO:0007669"/>
    <property type="project" value="UniProtKB-KW"/>
</dbReference>
<accession>A0A8J8NI71</accession>
<keyword evidence="5" id="KW-1185">Reference proteome</keyword>
<dbReference type="GO" id="GO:0003735">
    <property type="term" value="F:structural constituent of ribosome"/>
    <property type="evidence" value="ECO:0007669"/>
    <property type="project" value="InterPro"/>
</dbReference>
<protein>
    <recommendedName>
        <fullName evidence="6">Ribosomal protein S17</fullName>
    </recommendedName>
</protein>
<dbReference type="EMBL" id="RRYP01016128">
    <property type="protein sequence ID" value="TNV75208.1"/>
    <property type="molecule type" value="Genomic_DNA"/>
</dbReference>